<sequence length="102" mass="11497">MPIFLVIYDESHPSQSKLYYSLGCFMDYYTTKRLVQDHFIVVLAPKSDKDAASLVPSDDPLENCLWVVLDLDGKIIRREGVYANADEGLKRVRSVVASISEA</sequence>
<accession>A0A918JPZ9</accession>
<comment type="caution">
    <text evidence="1">The sequence shown here is derived from an EMBL/GenBank/DDBJ whole genome shotgun (WGS) entry which is preliminary data.</text>
</comment>
<reference evidence="1" key="1">
    <citation type="journal article" date="2014" name="Int. J. Syst. Evol. Microbiol.">
        <title>Complete genome sequence of Corynebacterium casei LMG S-19264T (=DSM 44701T), isolated from a smear-ripened cheese.</title>
        <authorList>
            <consortium name="US DOE Joint Genome Institute (JGI-PGF)"/>
            <person name="Walter F."/>
            <person name="Albersmeier A."/>
            <person name="Kalinowski J."/>
            <person name="Ruckert C."/>
        </authorList>
    </citation>
    <scope>NUCLEOTIDE SEQUENCE</scope>
    <source>
        <strain evidence="1">KCTC 23732</strain>
    </source>
</reference>
<reference evidence="1" key="2">
    <citation type="submission" date="2020-09" db="EMBL/GenBank/DDBJ databases">
        <authorList>
            <person name="Sun Q."/>
            <person name="Kim S."/>
        </authorList>
    </citation>
    <scope>NUCLEOTIDE SEQUENCE</scope>
    <source>
        <strain evidence="1">KCTC 23732</strain>
    </source>
</reference>
<gene>
    <name evidence="1" type="ORF">GCM10011450_22400</name>
</gene>
<keyword evidence="2" id="KW-1185">Reference proteome</keyword>
<name>A0A918JPZ9_9BURK</name>
<dbReference type="AlphaFoldDB" id="A0A918JPZ9"/>
<evidence type="ECO:0000313" key="2">
    <source>
        <dbReference type="Proteomes" id="UP000608345"/>
    </source>
</evidence>
<organism evidence="1 2">
    <name type="scientific">Advenella faeciporci</name>
    <dbReference type="NCBI Taxonomy" id="797535"/>
    <lineage>
        <taxon>Bacteria</taxon>
        <taxon>Pseudomonadati</taxon>
        <taxon>Pseudomonadota</taxon>
        <taxon>Betaproteobacteria</taxon>
        <taxon>Burkholderiales</taxon>
        <taxon>Alcaligenaceae</taxon>
    </lineage>
</organism>
<dbReference type="EMBL" id="BMYS01000017">
    <property type="protein sequence ID" value="GGW91843.1"/>
    <property type="molecule type" value="Genomic_DNA"/>
</dbReference>
<protein>
    <submittedName>
        <fullName evidence="1">Uncharacterized protein</fullName>
    </submittedName>
</protein>
<evidence type="ECO:0000313" key="1">
    <source>
        <dbReference type="EMBL" id="GGW91843.1"/>
    </source>
</evidence>
<dbReference type="Proteomes" id="UP000608345">
    <property type="component" value="Unassembled WGS sequence"/>
</dbReference>
<proteinExistence type="predicted"/>